<dbReference type="CTD" id="148823"/>
<dbReference type="Pfam" id="PF15666">
    <property type="entry name" value="HGAL"/>
    <property type="match status" value="1"/>
</dbReference>
<accession>A0A1S3F345</accession>
<dbReference type="RefSeq" id="XP_012871061.1">
    <property type="nucleotide sequence ID" value="XM_013015607.1"/>
</dbReference>
<organism evidence="2 3">
    <name type="scientific">Dipodomys ordii</name>
    <name type="common">Ord's kangaroo rat</name>
    <dbReference type="NCBI Taxonomy" id="10020"/>
    <lineage>
        <taxon>Eukaryota</taxon>
        <taxon>Metazoa</taxon>
        <taxon>Chordata</taxon>
        <taxon>Craniata</taxon>
        <taxon>Vertebrata</taxon>
        <taxon>Euteleostomi</taxon>
        <taxon>Mammalia</taxon>
        <taxon>Eutheria</taxon>
        <taxon>Euarchontoglires</taxon>
        <taxon>Glires</taxon>
        <taxon>Rodentia</taxon>
        <taxon>Castorimorpha</taxon>
        <taxon>Heteromyidae</taxon>
        <taxon>Dipodomyinae</taxon>
        <taxon>Dipodomys</taxon>
    </lineage>
</organism>
<name>A0A1S3F345_DIPOR</name>
<proteinExistence type="predicted"/>
<dbReference type="GO" id="GO:2000401">
    <property type="term" value="P:regulation of lymphocyte migration"/>
    <property type="evidence" value="ECO:0007669"/>
    <property type="project" value="InterPro"/>
</dbReference>
<dbReference type="PANTHER" id="PTHR35351">
    <property type="entry name" value="GERMINAL CENTER-ASSOCIATED SIGNALING AND MOTILITY-LIKE PROTEIN"/>
    <property type="match status" value="1"/>
</dbReference>
<protein>
    <submittedName>
        <fullName evidence="3">Germinal center-associated signaling and motility-like protein</fullName>
    </submittedName>
</protein>
<dbReference type="AlphaFoldDB" id="A0A1S3F345"/>
<gene>
    <name evidence="3" type="primary">Gcsaml</name>
</gene>
<evidence type="ECO:0000313" key="3">
    <source>
        <dbReference type="RefSeq" id="XP_012871061.1"/>
    </source>
</evidence>
<feature type="region of interest" description="Disordered" evidence="1">
    <location>
        <begin position="79"/>
        <end position="105"/>
    </location>
</feature>
<dbReference type="OrthoDB" id="9835681at2759"/>
<evidence type="ECO:0000313" key="2">
    <source>
        <dbReference type="Proteomes" id="UP000081671"/>
    </source>
</evidence>
<dbReference type="GO" id="GO:0050855">
    <property type="term" value="P:regulation of B cell receptor signaling pathway"/>
    <property type="evidence" value="ECO:0007669"/>
    <property type="project" value="InterPro"/>
</dbReference>
<reference evidence="3" key="1">
    <citation type="submission" date="2025-08" db="UniProtKB">
        <authorList>
            <consortium name="RefSeq"/>
        </authorList>
    </citation>
    <scope>IDENTIFICATION</scope>
    <source>
        <tissue evidence="3">Kidney</tissue>
    </source>
</reference>
<dbReference type="InterPro" id="IPR031364">
    <property type="entry name" value="GC_assoc_lym"/>
</dbReference>
<dbReference type="InParanoid" id="A0A1S3F345"/>
<dbReference type="GeneID" id="105985185"/>
<dbReference type="Proteomes" id="UP000081671">
    <property type="component" value="Unplaced"/>
</dbReference>
<dbReference type="KEGG" id="dord:105985185"/>
<keyword evidence="2" id="KW-1185">Reference proteome</keyword>
<feature type="compositionally biased region" description="Polar residues" evidence="1">
    <location>
        <begin position="50"/>
        <end position="63"/>
    </location>
</feature>
<dbReference type="PANTHER" id="PTHR35351:SF1">
    <property type="entry name" value="GERMINAL CENTER-ASSOCIATED SIGNALING AND MOTILITY-LIKE PROTEIN"/>
    <property type="match status" value="1"/>
</dbReference>
<evidence type="ECO:0000256" key="1">
    <source>
        <dbReference type="SAM" id="MobiDB-lite"/>
    </source>
</evidence>
<sequence length="135" mass="15130">MGNSLLRDLSCLGKNKGKIRKENVGVRRKRQEVTTAEGEIQDQDKKSKEFPSTSSQDNENSSGCEEVCYTTINHGLLRRSSLNSNDNGYENIDSGTRTVRPTRAESETEYALLRTSVICPSSLTPDHDYEFVLPK</sequence>
<feature type="compositionally biased region" description="Polar residues" evidence="1">
    <location>
        <begin position="80"/>
        <end position="99"/>
    </location>
</feature>
<feature type="region of interest" description="Disordered" evidence="1">
    <location>
        <begin position="22"/>
        <end position="64"/>
    </location>
</feature>